<comment type="similarity">
    <text evidence="1">Belongs to the thioesterase PaaI family.</text>
</comment>
<dbReference type="InterPro" id="IPR006683">
    <property type="entry name" value="Thioestr_dom"/>
</dbReference>
<reference evidence="4 5" key="1">
    <citation type="submission" date="2018-03" db="EMBL/GenBank/DDBJ databases">
        <title>Genomic Encyclopedia of Archaeal and Bacterial Type Strains, Phase II (KMG-II): from individual species to whole genera.</title>
        <authorList>
            <person name="Goeker M."/>
        </authorList>
    </citation>
    <scope>NUCLEOTIDE SEQUENCE [LARGE SCALE GENOMIC DNA]</scope>
    <source>
        <strain evidence="4 5">DSM 100065</strain>
    </source>
</reference>
<dbReference type="InterPro" id="IPR039298">
    <property type="entry name" value="ACOT13"/>
</dbReference>
<dbReference type="AlphaFoldDB" id="A0A2T0ZXD0"/>
<dbReference type="Gene3D" id="3.10.129.10">
    <property type="entry name" value="Hotdog Thioesterase"/>
    <property type="match status" value="1"/>
</dbReference>
<sequence>MASTVRRGLRKLLGIWVDDVVAGEAVSHLKVTEDHLNGGGILHGGAIAMVCDSAMGHAVGSLIQPEQGASTATLNITFLNRAELGDELVTTAKVRKRGKRIVVVDASVVRTSDDKPIADAVATFGTRERRT</sequence>
<gene>
    <name evidence="4" type="ORF">CLV47_11435</name>
</gene>
<evidence type="ECO:0000313" key="4">
    <source>
        <dbReference type="EMBL" id="PRZ40738.1"/>
    </source>
</evidence>
<evidence type="ECO:0000259" key="3">
    <source>
        <dbReference type="Pfam" id="PF03061"/>
    </source>
</evidence>
<feature type="domain" description="Thioesterase" evidence="3">
    <location>
        <begin position="39"/>
        <end position="115"/>
    </location>
</feature>
<dbReference type="CDD" id="cd03443">
    <property type="entry name" value="PaaI_thioesterase"/>
    <property type="match status" value="1"/>
</dbReference>
<dbReference type="PANTHER" id="PTHR21660">
    <property type="entry name" value="THIOESTERASE SUPERFAMILY MEMBER-RELATED"/>
    <property type="match status" value="1"/>
</dbReference>
<evidence type="ECO:0000256" key="2">
    <source>
        <dbReference type="ARBA" id="ARBA00022801"/>
    </source>
</evidence>
<keyword evidence="5" id="KW-1185">Reference proteome</keyword>
<dbReference type="EMBL" id="PVUE01000014">
    <property type="protein sequence ID" value="PRZ40738.1"/>
    <property type="molecule type" value="Genomic_DNA"/>
</dbReference>
<evidence type="ECO:0000313" key="5">
    <source>
        <dbReference type="Proteomes" id="UP000237752"/>
    </source>
</evidence>
<dbReference type="Pfam" id="PF03061">
    <property type="entry name" value="4HBT"/>
    <property type="match status" value="1"/>
</dbReference>
<dbReference type="Proteomes" id="UP000237752">
    <property type="component" value="Unassembled WGS sequence"/>
</dbReference>
<evidence type="ECO:0000256" key="1">
    <source>
        <dbReference type="ARBA" id="ARBA00008324"/>
    </source>
</evidence>
<name>A0A2T0ZXD0_9ACTN</name>
<comment type="caution">
    <text evidence="4">The sequence shown here is derived from an EMBL/GenBank/DDBJ whole genome shotgun (WGS) entry which is preliminary data.</text>
</comment>
<dbReference type="InterPro" id="IPR029069">
    <property type="entry name" value="HotDog_dom_sf"/>
</dbReference>
<organism evidence="4 5">
    <name type="scientific">Antricoccus suffuscus</name>
    <dbReference type="NCBI Taxonomy" id="1629062"/>
    <lineage>
        <taxon>Bacteria</taxon>
        <taxon>Bacillati</taxon>
        <taxon>Actinomycetota</taxon>
        <taxon>Actinomycetes</taxon>
        <taxon>Geodermatophilales</taxon>
        <taxon>Antricoccaceae</taxon>
        <taxon>Antricoccus</taxon>
    </lineage>
</organism>
<dbReference type="PANTHER" id="PTHR21660:SF1">
    <property type="entry name" value="ACYL-COENZYME A THIOESTERASE 13"/>
    <property type="match status" value="1"/>
</dbReference>
<proteinExistence type="inferred from homology"/>
<keyword evidence="2" id="KW-0378">Hydrolase</keyword>
<dbReference type="SUPFAM" id="SSF54637">
    <property type="entry name" value="Thioesterase/thiol ester dehydrase-isomerase"/>
    <property type="match status" value="1"/>
</dbReference>
<dbReference type="NCBIfam" id="TIGR00369">
    <property type="entry name" value="unchar_dom_1"/>
    <property type="match status" value="1"/>
</dbReference>
<dbReference type="RefSeq" id="WP_170111102.1">
    <property type="nucleotide sequence ID" value="NZ_PVUE01000014.1"/>
</dbReference>
<dbReference type="InterPro" id="IPR003736">
    <property type="entry name" value="PAAI_dom"/>
</dbReference>
<protein>
    <submittedName>
        <fullName evidence="4">Uncharacterized protein (TIGR00369 family)</fullName>
    </submittedName>
</protein>
<dbReference type="GO" id="GO:0047617">
    <property type="term" value="F:fatty acyl-CoA hydrolase activity"/>
    <property type="evidence" value="ECO:0007669"/>
    <property type="project" value="InterPro"/>
</dbReference>
<accession>A0A2T0ZXD0</accession>